<organism evidence="5 6">
    <name type="scientific">Polyplosphaeria fusca</name>
    <dbReference type="NCBI Taxonomy" id="682080"/>
    <lineage>
        <taxon>Eukaryota</taxon>
        <taxon>Fungi</taxon>
        <taxon>Dikarya</taxon>
        <taxon>Ascomycota</taxon>
        <taxon>Pezizomycotina</taxon>
        <taxon>Dothideomycetes</taxon>
        <taxon>Pleosporomycetidae</taxon>
        <taxon>Pleosporales</taxon>
        <taxon>Tetraplosphaeriaceae</taxon>
        <taxon>Polyplosphaeria</taxon>
    </lineage>
</organism>
<dbReference type="PIRSF" id="PIRSF000137">
    <property type="entry name" value="Alcohol_oxidase"/>
    <property type="match status" value="1"/>
</dbReference>
<dbReference type="InterPro" id="IPR012132">
    <property type="entry name" value="GMC_OxRdtase"/>
</dbReference>
<name>A0A9P4QTK1_9PLEO</name>
<dbReference type="AlphaFoldDB" id="A0A9P4QTK1"/>
<dbReference type="PANTHER" id="PTHR11552">
    <property type="entry name" value="GLUCOSE-METHANOL-CHOLINE GMC OXIDOREDUCTASE"/>
    <property type="match status" value="1"/>
</dbReference>
<dbReference type="PANTHER" id="PTHR11552:SF115">
    <property type="entry name" value="DEHYDROGENASE XPTC-RELATED"/>
    <property type="match status" value="1"/>
</dbReference>
<evidence type="ECO:0000313" key="5">
    <source>
        <dbReference type="EMBL" id="KAF2733532.1"/>
    </source>
</evidence>
<keyword evidence="3" id="KW-0285">Flavoprotein</keyword>
<dbReference type="GO" id="GO:0044550">
    <property type="term" value="P:secondary metabolite biosynthetic process"/>
    <property type="evidence" value="ECO:0007669"/>
    <property type="project" value="TreeGrafter"/>
</dbReference>
<evidence type="ECO:0000256" key="2">
    <source>
        <dbReference type="PIRSR" id="PIRSR000137-1"/>
    </source>
</evidence>
<dbReference type="GO" id="GO:0050660">
    <property type="term" value="F:flavin adenine dinucleotide binding"/>
    <property type="evidence" value="ECO:0007669"/>
    <property type="project" value="InterPro"/>
</dbReference>
<comment type="caution">
    <text evidence="5">The sequence shown here is derived from an EMBL/GenBank/DDBJ whole genome shotgun (WGS) entry which is preliminary data.</text>
</comment>
<dbReference type="Gene3D" id="3.30.560.10">
    <property type="entry name" value="Glucose Oxidase, domain 3"/>
    <property type="match status" value="1"/>
</dbReference>
<dbReference type="OrthoDB" id="269227at2759"/>
<feature type="domain" description="Glucose-methanol-choline oxidoreductase N-terminal" evidence="4">
    <location>
        <begin position="218"/>
        <end position="232"/>
    </location>
</feature>
<dbReference type="PROSITE" id="PS00624">
    <property type="entry name" value="GMC_OXRED_2"/>
    <property type="match status" value="1"/>
</dbReference>
<comment type="cofactor">
    <cofactor evidence="3">
        <name>FAD</name>
        <dbReference type="ChEBI" id="CHEBI:57692"/>
    </cofactor>
</comment>
<feature type="binding site" evidence="3">
    <location>
        <position position="24"/>
    </location>
    <ligand>
        <name>FAD</name>
        <dbReference type="ChEBI" id="CHEBI:57692"/>
    </ligand>
</feature>
<evidence type="ECO:0000256" key="3">
    <source>
        <dbReference type="PIRSR" id="PIRSR000137-2"/>
    </source>
</evidence>
<gene>
    <name evidence="5" type="ORF">EJ04DRAFT_513174</name>
</gene>
<feature type="binding site" evidence="3">
    <location>
        <position position="178"/>
    </location>
    <ligand>
        <name>FAD</name>
        <dbReference type="ChEBI" id="CHEBI:57692"/>
    </ligand>
</feature>
<dbReference type="SUPFAM" id="SSF51905">
    <property type="entry name" value="FAD/NAD(P)-binding domain"/>
    <property type="match status" value="1"/>
</dbReference>
<dbReference type="Pfam" id="PF05199">
    <property type="entry name" value="GMC_oxred_C"/>
    <property type="match status" value="1"/>
</dbReference>
<evidence type="ECO:0000256" key="1">
    <source>
        <dbReference type="ARBA" id="ARBA00010790"/>
    </source>
</evidence>
<sequence length="541" mass="59170">MYNITSLPNPQLNNRTYPVKVGAVLGGSSAIDGLFGDRGSKADYDAWETLGNPGWSFSSLLPYFKKSVTFTPPSPDEAKAYNYTWDISAYGGNGTGGPVQVSLPSYNWPQSKHIWEAWKQMGIPRQNEGANGNAFNTFVSPTFLDPVTRTRSYARTAHWDPYKNRTNYKYNLLSGYQVTEIRLITGRLRAVGVNVVKRGTAGPKIAIQSKRQVILAAGAVWTPWLLQRSGLGPKSVLEAANIPVIKDIPGVGANLQDHPYSAPPSKFTNDLIPSPEYLLANATAYEEAKREYEQSRTGPLTLARGHQAAFLPLKTWQPQWKDLIRALLSQTASNYLPAGYDKNLTDGFIAQRNVVANLFNQTDNAAVEFNFGPVPLNGGALLRTLSRGTVTLNATDPLAAPLVDFRTFTNPIDVANAVAAIRYSHRVNSQPALKGLGPVGYIPELNATSDSEIEKALRESLMLPSFSHMSGTAAMLPEQYGGVVGPDLGVYGIRKLSVVDASIIPLIPATHLTATVYAVAEKVSLRTRVDFFFSRGFREWF</sequence>
<evidence type="ECO:0000259" key="4">
    <source>
        <dbReference type="PROSITE" id="PS00624"/>
    </source>
</evidence>
<dbReference type="GO" id="GO:0016614">
    <property type="term" value="F:oxidoreductase activity, acting on CH-OH group of donors"/>
    <property type="evidence" value="ECO:0007669"/>
    <property type="project" value="InterPro"/>
</dbReference>
<proteinExistence type="inferred from homology"/>
<dbReference type="Gene3D" id="3.50.50.60">
    <property type="entry name" value="FAD/NAD(P)-binding domain"/>
    <property type="match status" value="1"/>
</dbReference>
<dbReference type="SUPFAM" id="SSF54373">
    <property type="entry name" value="FAD-linked reductases, C-terminal domain"/>
    <property type="match status" value="1"/>
</dbReference>
<feature type="active site" description="Proton donor" evidence="2">
    <location>
        <position position="468"/>
    </location>
</feature>
<keyword evidence="3" id="KW-0274">FAD</keyword>
<dbReference type="InterPro" id="IPR007867">
    <property type="entry name" value="GMC_OxRtase_C"/>
</dbReference>
<keyword evidence="6" id="KW-1185">Reference proteome</keyword>
<reference evidence="5" key="1">
    <citation type="journal article" date="2020" name="Stud. Mycol.">
        <title>101 Dothideomycetes genomes: a test case for predicting lifestyles and emergence of pathogens.</title>
        <authorList>
            <person name="Haridas S."/>
            <person name="Albert R."/>
            <person name="Binder M."/>
            <person name="Bloem J."/>
            <person name="Labutti K."/>
            <person name="Salamov A."/>
            <person name="Andreopoulos B."/>
            <person name="Baker S."/>
            <person name="Barry K."/>
            <person name="Bills G."/>
            <person name="Bluhm B."/>
            <person name="Cannon C."/>
            <person name="Castanera R."/>
            <person name="Culley D."/>
            <person name="Daum C."/>
            <person name="Ezra D."/>
            <person name="Gonzalez J."/>
            <person name="Henrissat B."/>
            <person name="Kuo A."/>
            <person name="Liang C."/>
            <person name="Lipzen A."/>
            <person name="Lutzoni F."/>
            <person name="Magnuson J."/>
            <person name="Mondo S."/>
            <person name="Nolan M."/>
            <person name="Ohm R."/>
            <person name="Pangilinan J."/>
            <person name="Park H.-J."/>
            <person name="Ramirez L."/>
            <person name="Alfaro M."/>
            <person name="Sun H."/>
            <person name="Tritt A."/>
            <person name="Yoshinaga Y."/>
            <person name="Zwiers L.-H."/>
            <person name="Turgeon B."/>
            <person name="Goodwin S."/>
            <person name="Spatafora J."/>
            <person name="Crous P."/>
            <person name="Grigoriev I."/>
        </authorList>
    </citation>
    <scope>NUCLEOTIDE SEQUENCE</scope>
    <source>
        <strain evidence="5">CBS 125425</strain>
    </source>
</reference>
<protein>
    <submittedName>
        <fullName evidence="5">Alcohol oxidase</fullName>
    </submittedName>
</protein>
<evidence type="ECO:0000313" key="6">
    <source>
        <dbReference type="Proteomes" id="UP000799444"/>
    </source>
</evidence>
<dbReference type="Proteomes" id="UP000799444">
    <property type="component" value="Unassembled WGS sequence"/>
</dbReference>
<dbReference type="InterPro" id="IPR000172">
    <property type="entry name" value="GMC_OxRdtase_N"/>
</dbReference>
<accession>A0A9P4QTK1</accession>
<dbReference type="EMBL" id="ML996160">
    <property type="protein sequence ID" value="KAF2733532.1"/>
    <property type="molecule type" value="Genomic_DNA"/>
</dbReference>
<comment type="similarity">
    <text evidence="1">Belongs to the GMC oxidoreductase family.</text>
</comment>
<dbReference type="InterPro" id="IPR036188">
    <property type="entry name" value="FAD/NAD-bd_sf"/>
</dbReference>
<feature type="active site" description="Proton acceptor" evidence="2">
    <location>
        <position position="511"/>
    </location>
</feature>
<dbReference type="Pfam" id="PF00732">
    <property type="entry name" value="GMC_oxred_N"/>
    <property type="match status" value="1"/>
</dbReference>